<reference evidence="3" key="2">
    <citation type="submission" date="2016-04" db="EMBL/GenBank/DDBJ databases">
        <title>First Complete Genome Sequence of a Subdivision 6 Acidobacterium.</title>
        <authorList>
            <person name="Huang S."/>
            <person name="Vieira S."/>
            <person name="Bunk B."/>
            <person name="Riedel T."/>
            <person name="Sproeer C."/>
            <person name="Overmann J."/>
        </authorList>
    </citation>
    <scope>NUCLEOTIDE SEQUENCE [LARGE SCALE GENOMIC DNA]</scope>
    <source>
        <strain evidence="3">DSM 100886 HEG_-6_39</strain>
    </source>
</reference>
<dbReference type="InterPro" id="IPR050312">
    <property type="entry name" value="IolE/XylAMocC-like"/>
</dbReference>
<dbReference type="Gene3D" id="3.20.20.150">
    <property type="entry name" value="Divalent-metal-dependent TIM barrel enzymes"/>
    <property type="match status" value="1"/>
</dbReference>
<dbReference type="RefSeq" id="WP_110173090.1">
    <property type="nucleotide sequence ID" value="NZ_CP015136.1"/>
</dbReference>
<evidence type="ECO:0000313" key="3">
    <source>
        <dbReference type="Proteomes" id="UP000076079"/>
    </source>
</evidence>
<dbReference type="PANTHER" id="PTHR12110:SF21">
    <property type="entry name" value="XYLOSE ISOMERASE-LIKE TIM BARREL DOMAIN-CONTAINING PROTEIN"/>
    <property type="match status" value="1"/>
</dbReference>
<name>A0A143PUS4_LUTPR</name>
<organism evidence="2 3">
    <name type="scientific">Luteitalea pratensis</name>
    <dbReference type="NCBI Taxonomy" id="1855912"/>
    <lineage>
        <taxon>Bacteria</taxon>
        <taxon>Pseudomonadati</taxon>
        <taxon>Acidobacteriota</taxon>
        <taxon>Vicinamibacteria</taxon>
        <taxon>Vicinamibacterales</taxon>
        <taxon>Vicinamibacteraceae</taxon>
        <taxon>Luteitalea</taxon>
    </lineage>
</organism>
<keyword evidence="3" id="KW-1185">Reference proteome</keyword>
<dbReference type="InterPro" id="IPR036237">
    <property type="entry name" value="Xyl_isomerase-like_sf"/>
</dbReference>
<gene>
    <name evidence="2" type="ORF">LuPra_04800</name>
</gene>
<dbReference type="Proteomes" id="UP000076079">
    <property type="component" value="Chromosome"/>
</dbReference>
<dbReference type="KEGG" id="abac:LuPra_04800"/>
<reference evidence="2 3" key="1">
    <citation type="journal article" date="2016" name="Genome Announc.">
        <title>First Complete Genome Sequence of a Subdivision 6 Acidobacterium Strain.</title>
        <authorList>
            <person name="Huang S."/>
            <person name="Vieira S."/>
            <person name="Bunk B."/>
            <person name="Riedel T."/>
            <person name="Sproer C."/>
            <person name="Overmann J."/>
        </authorList>
    </citation>
    <scope>NUCLEOTIDE SEQUENCE [LARGE SCALE GENOMIC DNA]</scope>
    <source>
        <strain evidence="3">DSM 100886 HEG_-6_39</strain>
    </source>
</reference>
<accession>A0A143PUS4</accession>
<dbReference type="OrthoDB" id="9801960at2"/>
<dbReference type="EMBL" id="CP015136">
    <property type="protein sequence ID" value="AMY11549.1"/>
    <property type="molecule type" value="Genomic_DNA"/>
</dbReference>
<dbReference type="Pfam" id="PF01261">
    <property type="entry name" value="AP_endonuc_2"/>
    <property type="match status" value="1"/>
</dbReference>
<dbReference type="STRING" id="1855912.LuPra_04800"/>
<evidence type="ECO:0000259" key="1">
    <source>
        <dbReference type="Pfam" id="PF01261"/>
    </source>
</evidence>
<protein>
    <submittedName>
        <fullName evidence="2">L-xylulose 5-phosphate 3-epimerase</fullName>
    </submittedName>
</protein>
<dbReference type="SUPFAM" id="SSF51658">
    <property type="entry name" value="Xylose isomerase-like"/>
    <property type="match status" value="1"/>
</dbReference>
<evidence type="ECO:0000313" key="2">
    <source>
        <dbReference type="EMBL" id="AMY11549.1"/>
    </source>
</evidence>
<sequence>MDFGLSTHLFHAESLGPAHLEAMAAHGFTAVEVFATRSHLDYHNLQAGRDLASWCAAAGIRLHSIHAPITEFLHGTTWGPPFSTASAQAAHRARTIDECTKALELATVAPFRYLVLHLGVPDEYAPPSGDNQRDAVLKTLDALVPVAERVGVRLAVEVIPNALSTARELVRLIEDEDLPGLGICLDVGHARLQGDVVEALETVAGYLVTTHLHDNGGRKDDHLLPFDGVIDWPELLIAFQKVGYDGTLMFELAAAADGPSATLHRAGGVRRRIESLLGQDAFSFSEE</sequence>
<proteinExistence type="predicted"/>
<dbReference type="PANTHER" id="PTHR12110">
    <property type="entry name" value="HYDROXYPYRUVATE ISOMERASE"/>
    <property type="match status" value="1"/>
</dbReference>
<dbReference type="AlphaFoldDB" id="A0A143PUS4"/>
<feature type="domain" description="Xylose isomerase-like TIM barrel" evidence="1">
    <location>
        <begin position="20"/>
        <end position="256"/>
    </location>
</feature>
<dbReference type="InterPro" id="IPR013022">
    <property type="entry name" value="Xyl_isomerase-like_TIM-brl"/>
</dbReference>